<organism evidence="2">
    <name type="scientific">Lygus hesperus</name>
    <name type="common">Western plant bug</name>
    <dbReference type="NCBI Taxonomy" id="30085"/>
    <lineage>
        <taxon>Eukaryota</taxon>
        <taxon>Metazoa</taxon>
        <taxon>Ecdysozoa</taxon>
        <taxon>Arthropoda</taxon>
        <taxon>Hexapoda</taxon>
        <taxon>Insecta</taxon>
        <taxon>Pterygota</taxon>
        <taxon>Neoptera</taxon>
        <taxon>Paraneoptera</taxon>
        <taxon>Hemiptera</taxon>
        <taxon>Heteroptera</taxon>
        <taxon>Panheteroptera</taxon>
        <taxon>Cimicomorpha</taxon>
        <taxon>Miridae</taxon>
        <taxon>Mirini</taxon>
        <taxon>Lygus</taxon>
    </lineage>
</organism>
<evidence type="ECO:0000256" key="1">
    <source>
        <dbReference type="ARBA" id="ARBA00007478"/>
    </source>
</evidence>
<feature type="non-terminal residue" evidence="2">
    <location>
        <position position="1"/>
    </location>
</feature>
<protein>
    <submittedName>
        <fullName evidence="2">CDK5 regulatory subunit-associated protein 3</fullName>
    </submittedName>
</protein>
<dbReference type="PANTHER" id="PTHR14894">
    <property type="entry name" value="CDK5 REGULATORY SUBUNIT-ASSOCIATED PROTEIN 3"/>
    <property type="match status" value="1"/>
</dbReference>
<dbReference type="GO" id="GO:0012505">
    <property type="term" value="C:endomembrane system"/>
    <property type="evidence" value="ECO:0007669"/>
    <property type="project" value="TreeGrafter"/>
</dbReference>
<gene>
    <name evidence="2" type="primary">Cdk5rap3_1</name>
    <name evidence="2" type="ORF">g.25954</name>
</gene>
<evidence type="ECO:0000313" key="2">
    <source>
        <dbReference type="EMBL" id="JAQ03270.1"/>
    </source>
</evidence>
<dbReference type="EMBL" id="GDHC01015359">
    <property type="protein sequence ID" value="JAQ03270.1"/>
    <property type="molecule type" value="Transcribed_RNA"/>
</dbReference>
<name>A0A146L9D9_LYGHE</name>
<sequence length="507" mass="56989">TNIQTDNIDNKVERRTDTTLINVIHTDWITATSTSGKMDKHISIDINVPKLLEWLISRRHCTNDWQSEVVKIRAKINSAIQDMPEHRDIVTLLSGTYIHYFHCLKIIEILKETEADSKNIFGSYTSQRMKDWQNIVSMYMKNNVYLAEAGELLHNTVKFEIPSLKRQITKLHQLENDYKKKEVDAVKSSSSAKNELSSLLKELGIESATSNYRGSLLGKANQLNDMNAQVASESKNLLPALNHYVEFTKFSVPHHTVDLNLINYLSEKGNTTTYEYQNGVCPTRVELPQSAADESSQDESGDVDGIDWGFDVDTTSCQIEVVDAGESKNDADSGSTSAADPNEIVATGNLALSVLDNSATRTNLTNQLKELQMFLKLRLYESDKEGTVDSIVESKQALEDMLAKVEEILDLLTSTTALHYYNILYSPKYLDDILQKIEQKENIIERSAAIVSMSKERAKECAQEAVALNKKAQVIVKKSKELQNEVCKDISQRYNGRKVFMTGGATI</sequence>
<reference evidence="2" key="1">
    <citation type="journal article" date="2016" name="Gigascience">
        <title>De novo construction of an expanded transcriptome assembly for the western tarnished plant bug, Lygus hesperus.</title>
        <authorList>
            <person name="Tassone E.E."/>
            <person name="Geib S.M."/>
            <person name="Hall B."/>
            <person name="Fabrick J.A."/>
            <person name="Brent C.S."/>
            <person name="Hull J.J."/>
        </authorList>
    </citation>
    <scope>NUCLEOTIDE SEQUENCE</scope>
</reference>
<proteinExistence type="inferred from homology"/>
<dbReference type="GO" id="GO:0007346">
    <property type="term" value="P:regulation of mitotic cell cycle"/>
    <property type="evidence" value="ECO:0007669"/>
    <property type="project" value="TreeGrafter"/>
</dbReference>
<dbReference type="InterPro" id="IPR008491">
    <property type="entry name" value="CDK5RAP3"/>
</dbReference>
<dbReference type="PANTHER" id="PTHR14894:SF0">
    <property type="entry name" value="CDK5 REGULATORY SUBUNIT-ASSOCIATED PROTEIN 3"/>
    <property type="match status" value="1"/>
</dbReference>
<dbReference type="AlphaFoldDB" id="A0A146L9D9"/>
<dbReference type="Pfam" id="PF05600">
    <property type="entry name" value="CDK5RAP3"/>
    <property type="match status" value="1"/>
</dbReference>
<accession>A0A146L9D9</accession>
<comment type="similarity">
    <text evidence="1">Belongs to the CDK5RAP3 family.</text>
</comment>